<dbReference type="RefSeq" id="XP_003109310.2">
    <property type="nucleotide sequence ID" value="XM_003109262.2"/>
</dbReference>
<dbReference type="Pfam" id="PF12265">
    <property type="entry name" value="CAF1C_H4-bd"/>
    <property type="match status" value="1"/>
</dbReference>
<evidence type="ECO:0000256" key="7">
    <source>
        <dbReference type="ARBA" id="ARBA00022737"/>
    </source>
</evidence>
<comment type="caution">
    <text evidence="19">The sequence shown here is derived from an EMBL/GenBank/DDBJ whole genome shotgun (WGS) entry which is preliminary data.</text>
</comment>
<name>A0A6A5HLG7_CAERE</name>
<keyword evidence="5" id="KW-0678">Repressor</keyword>
<keyword evidence="10" id="KW-0804">Transcription</keyword>
<evidence type="ECO:0000256" key="14">
    <source>
        <dbReference type="ARBA" id="ARBA00063516"/>
    </source>
</evidence>
<evidence type="ECO:0000313" key="20">
    <source>
        <dbReference type="Proteomes" id="UP000483820"/>
    </source>
</evidence>
<feature type="repeat" description="WD" evidence="16">
    <location>
        <begin position="422"/>
        <end position="456"/>
    </location>
</feature>
<evidence type="ECO:0000256" key="3">
    <source>
        <dbReference type="ARBA" id="ARBA00009341"/>
    </source>
</evidence>
<evidence type="ECO:0000256" key="5">
    <source>
        <dbReference type="ARBA" id="ARBA00022491"/>
    </source>
</evidence>
<evidence type="ECO:0000256" key="11">
    <source>
        <dbReference type="ARBA" id="ARBA00023242"/>
    </source>
</evidence>
<dbReference type="GO" id="GO:0042826">
    <property type="term" value="F:histone deacetylase binding"/>
    <property type="evidence" value="ECO:0007669"/>
    <property type="project" value="UniProtKB-ARBA"/>
</dbReference>
<dbReference type="PROSITE" id="PS50294">
    <property type="entry name" value="WD_REPEATS_REGION"/>
    <property type="match status" value="3"/>
</dbReference>
<keyword evidence="8" id="KW-0156">Chromatin regulator</keyword>
<feature type="repeat" description="WD" evidence="16">
    <location>
        <begin position="278"/>
        <end position="320"/>
    </location>
</feature>
<comment type="subcellular location">
    <subcellularLocation>
        <location evidence="2">Chromosome</location>
        <location evidence="2">Centromere</location>
    </subcellularLocation>
    <subcellularLocation>
        <location evidence="1">Nucleus</location>
    </subcellularLocation>
</comment>
<feature type="region of interest" description="Disordered" evidence="17">
    <location>
        <begin position="1"/>
        <end position="26"/>
    </location>
</feature>
<evidence type="ECO:0000256" key="13">
    <source>
        <dbReference type="ARBA" id="ARBA00056404"/>
    </source>
</evidence>
<evidence type="ECO:0000256" key="1">
    <source>
        <dbReference type="ARBA" id="ARBA00004123"/>
    </source>
</evidence>
<dbReference type="PROSITE" id="PS50082">
    <property type="entry name" value="WD_REPEATS_2"/>
    <property type="match status" value="5"/>
</dbReference>
<dbReference type="PANTHER" id="PTHR22850">
    <property type="entry name" value="WD40 REPEAT FAMILY"/>
    <property type="match status" value="1"/>
</dbReference>
<gene>
    <name evidence="19" type="ORF">GCK72_000551</name>
</gene>
<dbReference type="SUPFAM" id="SSF50978">
    <property type="entry name" value="WD40 repeat-like"/>
    <property type="match status" value="1"/>
</dbReference>
<sequence length="477" mass="53630">MLTSDLIRESEDGPVSGSPKMYPRTASAMRRMLSMSSSSSRVDGRSRIELRAGSVGDGREMATLEDGTSEDRVANDEYKIWKKNTPFLYDLVMTHALEWPSLSVQWLPEVTKDSSDHTVHRLILGTHTSDEQNHLLISKISMPTDEAQFDASRYDTERSEFGGFGAVNGKVEPDIRINHEGEVNRARYMPQKTNIIATKSPSADVYIFDYLKYPAIPRDNTFNPLIKLKGHSKEGYGLSWNPNKEGLILSASDDQTVCHWDINASQNVSGELMARDVFKGHESVVEDVAWHVLHDGVFGSVGDDKKLLIWDVRTNTPGHSIDAHTAEVNCLAFNPYSEFILATGSADKTVALWDLRNLRLKLHSFESHRDEIFQVQWSPHNETILASSGTDKRLHVWDLSKIGEDQSAEDAEDGPPELLFIHGGHTAKISDFSWNPNEAWVVCSVSEDNILQVWQMADNIYNEVEEDTPAEMVERPM</sequence>
<evidence type="ECO:0000256" key="4">
    <source>
        <dbReference type="ARBA" id="ARBA00022454"/>
    </source>
</evidence>
<evidence type="ECO:0000256" key="9">
    <source>
        <dbReference type="ARBA" id="ARBA00023015"/>
    </source>
</evidence>
<dbReference type="CDD" id="cd00200">
    <property type="entry name" value="WD40"/>
    <property type="match status" value="1"/>
</dbReference>
<dbReference type="PROSITE" id="PS00678">
    <property type="entry name" value="WD_REPEATS_1"/>
    <property type="match status" value="2"/>
</dbReference>
<dbReference type="InterPro" id="IPR022052">
    <property type="entry name" value="Histone-bd_RBBP4-like_N"/>
</dbReference>
<protein>
    <recommendedName>
        <fullName evidence="15">Probable histone-binding protein lin-53</fullName>
    </recommendedName>
</protein>
<keyword evidence="7" id="KW-0677">Repeat</keyword>
<keyword evidence="4" id="KW-0158">Chromosome</keyword>
<dbReference type="EMBL" id="WUAV01000001">
    <property type="protein sequence ID" value="KAF1768738.1"/>
    <property type="molecule type" value="Genomic_DNA"/>
</dbReference>
<dbReference type="InterPro" id="IPR015943">
    <property type="entry name" value="WD40/YVTN_repeat-like_dom_sf"/>
</dbReference>
<feature type="repeat" description="WD" evidence="16">
    <location>
        <begin position="365"/>
        <end position="400"/>
    </location>
</feature>
<dbReference type="PRINTS" id="PR00320">
    <property type="entry name" value="GPROTEINBRPT"/>
</dbReference>
<feature type="repeat" description="WD" evidence="16">
    <location>
        <begin position="228"/>
        <end position="270"/>
    </location>
</feature>
<evidence type="ECO:0000256" key="15">
    <source>
        <dbReference type="ARBA" id="ARBA00067443"/>
    </source>
</evidence>
<feature type="domain" description="Histone-binding protein RBBP4-like N-terminal" evidence="18">
    <location>
        <begin position="76"/>
        <end position="144"/>
    </location>
</feature>
<evidence type="ECO:0000256" key="2">
    <source>
        <dbReference type="ARBA" id="ARBA00004584"/>
    </source>
</evidence>
<evidence type="ECO:0000259" key="18">
    <source>
        <dbReference type="Pfam" id="PF12265"/>
    </source>
</evidence>
<dbReference type="Pfam" id="PF00400">
    <property type="entry name" value="WD40"/>
    <property type="match status" value="5"/>
</dbReference>
<proteinExistence type="inferred from homology"/>
<feature type="compositionally biased region" description="Basic and acidic residues" evidence="17">
    <location>
        <begin position="1"/>
        <end position="11"/>
    </location>
</feature>
<dbReference type="Gene3D" id="2.130.10.10">
    <property type="entry name" value="YVTN repeat-like/Quinoprotein amine dehydrogenase"/>
    <property type="match status" value="1"/>
</dbReference>
<reference evidence="19 20" key="1">
    <citation type="submission" date="2019-12" db="EMBL/GenBank/DDBJ databases">
        <title>Chromosome-level assembly of the Caenorhabditis remanei genome.</title>
        <authorList>
            <person name="Teterina A.A."/>
            <person name="Willis J.H."/>
            <person name="Phillips P.C."/>
        </authorList>
    </citation>
    <scope>NUCLEOTIDE SEQUENCE [LARGE SCALE GENOMIC DNA]</scope>
    <source>
        <strain evidence="19 20">PX506</strain>
        <tissue evidence="19">Whole organism</tissue>
    </source>
</reference>
<dbReference type="GO" id="GO:0005634">
    <property type="term" value="C:nucleus"/>
    <property type="evidence" value="ECO:0007669"/>
    <property type="project" value="UniProtKB-SubCell"/>
</dbReference>
<dbReference type="AlphaFoldDB" id="A0A6A5HLG7"/>
<organism evidence="19 20">
    <name type="scientific">Caenorhabditis remanei</name>
    <name type="common">Caenorhabditis vulgaris</name>
    <dbReference type="NCBI Taxonomy" id="31234"/>
    <lineage>
        <taxon>Eukaryota</taxon>
        <taxon>Metazoa</taxon>
        <taxon>Ecdysozoa</taxon>
        <taxon>Nematoda</taxon>
        <taxon>Chromadorea</taxon>
        <taxon>Rhabditida</taxon>
        <taxon>Rhabditina</taxon>
        <taxon>Rhabditomorpha</taxon>
        <taxon>Rhabditoidea</taxon>
        <taxon>Rhabditidae</taxon>
        <taxon>Peloderinae</taxon>
        <taxon>Caenorhabditis</taxon>
    </lineage>
</organism>
<dbReference type="KEGG" id="crq:GCK72_000551"/>
<feature type="repeat" description="WD" evidence="16">
    <location>
        <begin position="321"/>
        <end position="357"/>
    </location>
</feature>
<dbReference type="FunFam" id="2.130.10.10:FF:000021">
    <property type="entry name" value="histone-binding protein RBBP4 isoform X1"/>
    <property type="match status" value="1"/>
</dbReference>
<evidence type="ECO:0000256" key="12">
    <source>
        <dbReference type="ARBA" id="ARBA00023328"/>
    </source>
</evidence>
<evidence type="ECO:0000313" key="19">
    <source>
        <dbReference type="EMBL" id="KAF1768738.1"/>
    </source>
</evidence>
<dbReference type="GeneID" id="9820996"/>
<dbReference type="SMART" id="SM00320">
    <property type="entry name" value="WD40"/>
    <property type="match status" value="6"/>
</dbReference>
<evidence type="ECO:0000256" key="8">
    <source>
        <dbReference type="ARBA" id="ARBA00022853"/>
    </source>
</evidence>
<evidence type="ECO:0000256" key="10">
    <source>
        <dbReference type="ARBA" id="ARBA00023163"/>
    </source>
</evidence>
<keyword evidence="6 16" id="KW-0853">WD repeat</keyword>
<dbReference type="CTD" id="9820996"/>
<comment type="function">
    <text evidence="13">Core histone-binding subunit that may target chromatin assembly factors, chromatin remodeling factors and histone deacetylases to their histone substrates in a manner that is regulated by nucleosomal DNA. Required for hcp-3 and his-1 stabilization, localization of hcp-3 to centromeres and for proper chromosome segregation. Synthetic multivulva class B (synMuvB) protein. SynMuvB proteins are required to repress the induction of vulval development by Ras signaling and probably act by forming the multiprotein DRM complex that represses transcription.</text>
</comment>
<comment type="subunit">
    <text evidence="14">Binds directly to helix 1 of the histone fold of histone H4, a region that is not accessible when H4 is in chromatin. Probable component of a NuRD-like complex, composed of at least lin-53 and hda-1. Interacts with lin-35. Interacts with hda-1; the interaction is direct. Component of the DRM complex, at least composed of lin-9, lin-35, lin-37, lin-52, lin-53, lin-54- dpl-1 and efl-1. Interacts with hcp-3.</text>
</comment>
<keyword evidence="9" id="KW-0805">Transcription regulation</keyword>
<keyword evidence="12" id="KW-0137">Centromere</keyword>
<evidence type="ECO:0000256" key="17">
    <source>
        <dbReference type="SAM" id="MobiDB-lite"/>
    </source>
</evidence>
<evidence type="ECO:0000256" key="6">
    <source>
        <dbReference type="ARBA" id="ARBA00022574"/>
    </source>
</evidence>
<dbReference type="InterPro" id="IPR001680">
    <property type="entry name" value="WD40_rpt"/>
</dbReference>
<accession>A0A6A5HLG7</accession>
<dbReference type="InterPro" id="IPR019775">
    <property type="entry name" value="WD40_repeat_CS"/>
</dbReference>
<dbReference type="Proteomes" id="UP000483820">
    <property type="component" value="Chromosome I"/>
</dbReference>
<keyword evidence="11" id="KW-0539">Nucleus</keyword>
<dbReference type="InterPro" id="IPR020472">
    <property type="entry name" value="WD40_PAC1"/>
</dbReference>
<dbReference type="InterPro" id="IPR050459">
    <property type="entry name" value="WD_repeat_RBAP46/RBAP48/MSI1"/>
</dbReference>
<dbReference type="InterPro" id="IPR036322">
    <property type="entry name" value="WD40_repeat_dom_sf"/>
</dbReference>
<dbReference type="GO" id="GO:0006325">
    <property type="term" value="P:chromatin organization"/>
    <property type="evidence" value="ECO:0007669"/>
    <property type="project" value="UniProtKB-KW"/>
</dbReference>
<dbReference type="GO" id="GO:0000775">
    <property type="term" value="C:chromosome, centromeric region"/>
    <property type="evidence" value="ECO:0007669"/>
    <property type="project" value="UniProtKB-SubCell"/>
</dbReference>
<evidence type="ECO:0000256" key="16">
    <source>
        <dbReference type="PROSITE-ProRule" id="PRU00221"/>
    </source>
</evidence>
<comment type="similarity">
    <text evidence="3">Belongs to the WD repeat RBAP46/RBAP48/MSI1 family.</text>
</comment>